<keyword evidence="4" id="KW-0408">Iron</keyword>
<feature type="domain" description="Cysteine-rich" evidence="6">
    <location>
        <begin position="158"/>
        <end position="241"/>
    </location>
</feature>
<dbReference type="Pfam" id="PF02754">
    <property type="entry name" value="CCG"/>
    <property type="match status" value="2"/>
</dbReference>
<evidence type="ECO:0000256" key="2">
    <source>
        <dbReference type="ARBA" id="ARBA00022723"/>
    </source>
</evidence>
<dbReference type="STRING" id="1121390.SAMN02746041_02410"/>
<dbReference type="AlphaFoldDB" id="A0A1W1XP91"/>
<dbReference type="GO" id="GO:0016491">
    <property type="term" value="F:oxidoreductase activity"/>
    <property type="evidence" value="ECO:0007669"/>
    <property type="project" value="UniProtKB-ARBA"/>
</dbReference>
<keyword evidence="5" id="KW-0411">Iron-sulfur</keyword>
<evidence type="ECO:0000256" key="1">
    <source>
        <dbReference type="ARBA" id="ARBA00022485"/>
    </source>
</evidence>
<dbReference type="PANTHER" id="PTHR32479:SF19">
    <property type="entry name" value="ANAEROBIC GLYCEROL-3-PHOSPHATE DEHYDROGENASE SUBUNIT C"/>
    <property type="match status" value="1"/>
</dbReference>
<accession>A0A1W1XP91</accession>
<gene>
    <name evidence="7" type="ORF">SAMN02746041_02410</name>
</gene>
<evidence type="ECO:0000313" key="8">
    <source>
        <dbReference type="Proteomes" id="UP000192783"/>
    </source>
</evidence>
<evidence type="ECO:0000256" key="3">
    <source>
        <dbReference type="ARBA" id="ARBA00022737"/>
    </source>
</evidence>
<proteinExistence type="predicted"/>
<dbReference type="Proteomes" id="UP000192783">
    <property type="component" value="Unassembled WGS sequence"/>
</dbReference>
<evidence type="ECO:0000256" key="4">
    <source>
        <dbReference type="ARBA" id="ARBA00023004"/>
    </source>
</evidence>
<keyword evidence="3" id="KW-0677">Repeat</keyword>
<dbReference type="EMBL" id="FWXF01000014">
    <property type="protein sequence ID" value="SMC25672.1"/>
    <property type="molecule type" value="Genomic_DNA"/>
</dbReference>
<name>A0A1W1XP91_9BACT</name>
<dbReference type="InterPro" id="IPR004017">
    <property type="entry name" value="Cys_rich_dom"/>
</dbReference>
<protein>
    <submittedName>
        <fullName evidence="7">Glycerol-3-phosphate dehydrogenase subunit C</fullName>
    </submittedName>
</protein>
<keyword evidence="1" id="KW-0004">4Fe-4S</keyword>
<evidence type="ECO:0000256" key="5">
    <source>
        <dbReference type="ARBA" id="ARBA00023014"/>
    </source>
</evidence>
<organism evidence="7 8">
    <name type="scientific">Desulfacinum hydrothermale DSM 13146</name>
    <dbReference type="NCBI Taxonomy" id="1121390"/>
    <lineage>
        <taxon>Bacteria</taxon>
        <taxon>Pseudomonadati</taxon>
        <taxon>Thermodesulfobacteriota</taxon>
        <taxon>Syntrophobacteria</taxon>
        <taxon>Syntrophobacterales</taxon>
        <taxon>Syntrophobacteraceae</taxon>
        <taxon>Desulfacinum</taxon>
    </lineage>
</organism>
<dbReference type="GO" id="GO:0051539">
    <property type="term" value="F:4 iron, 4 sulfur cluster binding"/>
    <property type="evidence" value="ECO:0007669"/>
    <property type="project" value="UniProtKB-KW"/>
</dbReference>
<dbReference type="PANTHER" id="PTHR32479">
    <property type="entry name" value="GLYCOLATE OXIDASE IRON-SULFUR SUBUNIT"/>
    <property type="match status" value="1"/>
</dbReference>
<sequence length="413" mass="46281">MRRMVAGCTDCDICRYLMDECCLLFPRIFELYDRELAGGPPAEDEELLDLMDLCTLCGLCPCPDVRANLLRAKSERVRRRGLSPAARLLSDLQSVGGLPAFLRRTASFVLKRRAGSRGAARLLGLQPDRRLPPPAEEDFFTWARRRGLCEERPAERKVAYFVGCTAAYLFPEVARAAVSVLERCGVSVLVPDQQCCGMPSAVEGDERRMVERVRANLETLLALSDAGYDLVCSCPTCGYFMRVILKENVRVGQGPSWLADDFFVSLDPHRRIQLAHRIHDLGEYVRKLGLPVERGLPDRGPSGRWVYFEPCHQREQENGGSYPDLLWRIPGFQVEPVGSSTDCCGMGGSLGYKKEFHAMSLELGRRLFEKIRSADPDGIITDCLSCRLQFRHNLSYPVLHPLEILAGIAGRKN</sequence>
<feature type="domain" description="Cysteine-rich" evidence="6">
    <location>
        <begin position="305"/>
        <end position="391"/>
    </location>
</feature>
<evidence type="ECO:0000313" key="7">
    <source>
        <dbReference type="EMBL" id="SMC25672.1"/>
    </source>
</evidence>
<evidence type="ECO:0000259" key="6">
    <source>
        <dbReference type="Pfam" id="PF02754"/>
    </source>
</evidence>
<dbReference type="GO" id="GO:0046872">
    <property type="term" value="F:metal ion binding"/>
    <property type="evidence" value="ECO:0007669"/>
    <property type="project" value="UniProtKB-KW"/>
</dbReference>
<keyword evidence="2" id="KW-0479">Metal-binding</keyword>
<keyword evidence="8" id="KW-1185">Reference proteome</keyword>
<reference evidence="7 8" key="1">
    <citation type="submission" date="2017-04" db="EMBL/GenBank/DDBJ databases">
        <authorList>
            <person name="Afonso C.L."/>
            <person name="Miller P.J."/>
            <person name="Scott M.A."/>
            <person name="Spackman E."/>
            <person name="Goraichik I."/>
            <person name="Dimitrov K.M."/>
            <person name="Suarez D.L."/>
            <person name="Swayne D.E."/>
        </authorList>
    </citation>
    <scope>NUCLEOTIDE SEQUENCE [LARGE SCALE GENOMIC DNA]</scope>
    <source>
        <strain evidence="7 8">DSM 13146</strain>
    </source>
</reference>